<evidence type="ECO:0000313" key="2">
    <source>
        <dbReference type="EMBL" id="KAK7750290.1"/>
    </source>
</evidence>
<evidence type="ECO:0000256" key="1">
    <source>
        <dbReference type="SAM" id="MobiDB-lite"/>
    </source>
</evidence>
<keyword evidence="3" id="KW-1185">Reference proteome</keyword>
<feature type="region of interest" description="Disordered" evidence="1">
    <location>
        <begin position="157"/>
        <end position="202"/>
    </location>
</feature>
<proteinExistence type="predicted"/>
<dbReference type="AlphaFoldDB" id="A0AAN9YQF4"/>
<gene>
    <name evidence="2" type="ORF">SLS62_007807</name>
</gene>
<comment type="caution">
    <text evidence="2">The sequence shown here is derived from an EMBL/GenBank/DDBJ whole genome shotgun (WGS) entry which is preliminary data.</text>
</comment>
<protein>
    <submittedName>
        <fullName evidence="2">Uncharacterized protein</fullName>
    </submittedName>
</protein>
<evidence type="ECO:0000313" key="3">
    <source>
        <dbReference type="Proteomes" id="UP001320420"/>
    </source>
</evidence>
<name>A0AAN9YQF4_9PEZI</name>
<dbReference type="Proteomes" id="UP001320420">
    <property type="component" value="Unassembled WGS sequence"/>
</dbReference>
<organism evidence="2 3">
    <name type="scientific">Diatrype stigma</name>
    <dbReference type="NCBI Taxonomy" id="117547"/>
    <lineage>
        <taxon>Eukaryota</taxon>
        <taxon>Fungi</taxon>
        <taxon>Dikarya</taxon>
        <taxon>Ascomycota</taxon>
        <taxon>Pezizomycotina</taxon>
        <taxon>Sordariomycetes</taxon>
        <taxon>Xylariomycetidae</taxon>
        <taxon>Xylariales</taxon>
        <taxon>Diatrypaceae</taxon>
        <taxon>Diatrype</taxon>
    </lineage>
</organism>
<dbReference type="EMBL" id="JAKJXP020000067">
    <property type="protein sequence ID" value="KAK7750290.1"/>
    <property type="molecule type" value="Genomic_DNA"/>
</dbReference>
<reference evidence="2 3" key="1">
    <citation type="submission" date="2024-02" db="EMBL/GenBank/DDBJ databases">
        <title>De novo assembly and annotation of 12 fungi associated with fruit tree decline syndrome in Ontario, Canada.</title>
        <authorList>
            <person name="Sulman M."/>
            <person name="Ellouze W."/>
            <person name="Ilyukhin E."/>
        </authorList>
    </citation>
    <scope>NUCLEOTIDE SEQUENCE [LARGE SCALE GENOMIC DNA]</scope>
    <source>
        <strain evidence="2 3">M11/M66-122</strain>
    </source>
</reference>
<accession>A0AAN9YQF4</accession>
<sequence>MTAKSEAAFSSLSQEIKDFVDLWSDGNRDISLLISTEAQNIKEHITVNSVMLSDQMKATSEANVARLDTQHGETKEHITSESTKIIKHFDTDRQTDTLRKEKEEIRTRILFSLWFPEMNARENNIMEASEDTCWEVEAKSHVQKLENRIPKAKNYLGETKTRETTIQTQKHRMDAQSSFDDGSKQRGPSSGYWESLVVPRVR</sequence>